<feature type="region of interest" description="Disordered" evidence="2">
    <location>
        <begin position="521"/>
        <end position="546"/>
    </location>
</feature>
<keyword evidence="4" id="KW-1185">Reference proteome</keyword>
<feature type="compositionally biased region" description="Basic and acidic residues" evidence="2">
    <location>
        <begin position="1"/>
        <end position="14"/>
    </location>
</feature>
<gene>
    <name evidence="3" type="ORF">Egran_05467</name>
</gene>
<evidence type="ECO:0000256" key="1">
    <source>
        <dbReference type="SAM" id="Coils"/>
    </source>
</evidence>
<feature type="coiled-coil region" evidence="1">
    <location>
        <begin position="340"/>
        <end position="374"/>
    </location>
</feature>
<feature type="compositionally biased region" description="Low complexity" evidence="2">
    <location>
        <begin position="478"/>
        <end position="488"/>
    </location>
</feature>
<dbReference type="AlphaFoldDB" id="A0A232LRW6"/>
<feature type="region of interest" description="Disordered" evidence="2">
    <location>
        <begin position="1"/>
        <end position="35"/>
    </location>
</feature>
<organism evidence="3 4">
    <name type="scientific">Elaphomyces granulatus</name>
    <dbReference type="NCBI Taxonomy" id="519963"/>
    <lineage>
        <taxon>Eukaryota</taxon>
        <taxon>Fungi</taxon>
        <taxon>Dikarya</taxon>
        <taxon>Ascomycota</taxon>
        <taxon>Pezizomycotina</taxon>
        <taxon>Eurotiomycetes</taxon>
        <taxon>Eurotiomycetidae</taxon>
        <taxon>Eurotiales</taxon>
        <taxon>Elaphomycetaceae</taxon>
        <taxon>Elaphomyces</taxon>
    </lineage>
</organism>
<evidence type="ECO:0000313" key="4">
    <source>
        <dbReference type="Proteomes" id="UP000243515"/>
    </source>
</evidence>
<feature type="region of interest" description="Disordered" evidence="2">
    <location>
        <begin position="78"/>
        <end position="122"/>
    </location>
</feature>
<feature type="region of interest" description="Disordered" evidence="2">
    <location>
        <begin position="135"/>
        <end position="160"/>
    </location>
</feature>
<comment type="caution">
    <text evidence="3">The sequence shown here is derived from an EMBL/GenBank/DDBJ whole genome shotgun (WGS) entry which is preliminary data.</text>
</comment>
<sequence length="546" mass="60277">MADDDHSARAKTSEEPGVGDGDDSNPGGSKAAAVKDRQCQYCHQLFTSSSLGRHLDQYLFKKKPDGIHDVDEIRRIRSSITRRQARTSSGKQDSPERGTGKGQLDQQGVASQERSSRPREGATRMLFNTPTWHATGVINDIPEPSSASEGTGSSRVLTCPPGSGSIGLLDHTNTGTSSSHSDTARALELALREVLDSIKAATSRTRVSTSPFDFELQAQTFPALCLRMLPPPPSLFATRPISSPSFFPLEPPGPNQVEDIQQALHAHIDKWQSDQLTLTNTKQPALGKTGTAPEPAMVNRTAQQYRDLSLRHLELSYQHWMALPPDLQRDTWQLEITRAFAREVERREQLDGQLARVQQEANQLRAQVERLNSCQWPREFAIFPPDMLPLSRDMARELDSKDSIISPSSPRWEYDNVVAKWKRVVMHDKGMGRVGVGHSNNLLLEESSADGRLRSGDDTTTFLRAKSFHPAPTQSPDSSSSVAGQLSSLNPNQQHSSYQLQDVHRTSLVGSQSKRQRLINGLPNDAYMPDGEGNSPLESVNGAMIR</sequence>
<feature type="compositionally biased region" description="Low complexity" evidence="2">
    <location>
        <begin position="78"/>
        <end position="89"/>
    </location>
</feature>
<name>A0A232LRW6_9EURO</name>
<dbReference type="Proteomes" id="UP000243515">
    <property type="component" value="Unassembled WGS sequence"/>
</dbReference>
<keyword evidence="1" id="KW-0175">Coiled coil</keyword>
<reference evidence="3 4" key="1">
    <citation type="journal article" date="2015" name="Environ. Microbiol.">
        <title>Metagenome sequence of Elaphomyces granulatus from sporocarp tissue reveals Ascomycota ectomycorrhizal fingerprints of genome expansion and a Proteobacteria-rich microbiome.</title>
        <authorList>
            <person name="Quandt C.A."/>
            <person name="Kohler A."/>
            <person name="Hesse C.N."/>
            <person name="Sharpton T.J."/>
            <person name="Martin F."/>
            <person name="Spatafora J.W."/>
        </authorList>
    </citation>
    <scope>NUCLEOTIDE SEQUENCE [LARGE SCALE GENOMIC DNA]</scope>
    <source>
        <strain evidence="3 4">OSC145934</strain>
    </source>
</reference>
<protein>
    <submittedName>
        <fullName evidence="3">Uncharacterized protein</fullName>
    </submittedName>
</protein>
<evidence type="ECO:0000313" key="3">
    <source>
        <dbReference type="EMBL" id="OXV06768.1"/>
    </source>
</evidence>
<evidence type="ECO:0000256" key="2">
    <source>
        <dbReference type="SAM" id="MobiDB-lite"/>
    </source>
</evidence>
<accession>A0A232LRW6</accession>
<feature type="compositionally biased region" description="Polar residues" evidence="2">
    <location>
        <begin position="104"/>
        <end position="113"/>
    </location>
</feature>
<feature type="compositionally biased region" description="Polar residues" evidence="2">
    <location>
        <begin position="145"/>
        <end position="156"/>
    </location>
</feature>
<dbReference type="EMBL" id="NPHW01005429">
    <property type="protein sequence ID" value="OXV06768.1"/>
    <property type="molecule type" value="Genomic_DNA"/>
</dbReference>
<dbReference type="OrthoDB" id="3905365at2759"/>
<feature type="compositionally biased region" description="Polar residues" evidence="2">
    <location>
        <begin position="489"/>
        <end position="499"/>
    </location>
</feature>
<proteinExistence type="predicted"/>
<feature type="region of interest" description="Disordered" evidence="2">
    <location>
        <begin position="468"/>
        <end position="499"/>
    </location>
</feature>